<comment type="caution">
    <text evidence="4">The sequence shown here is derived from an EMBL/GenBank/DDBJ whole genome shotgun (WGS) entry which is preliminary data.</text>
</comment>
<dbReference type="OrthoDB" id="21124at2759"/>
<dbReference type="KEGG" id="tng:GSTEN00027303G001"/>
<evidence type="ECO:0000256" key="2">
    <source>
        <dbReference type="PROSITE-ProRule" id="PRU00649"/>
    </source>
</evidence>
<dbReference type="Pfam" id="PF08711">
    <property type="entry name" value="Med26"/>
    <property type="match status" value="1"/>
</dbReference>
<dbReference type="GO" id="GO:0016973">
    <property type="term" value="P:poly(A)+ mRNA export from nucleus"/>
    <property type="evidence" value="ECO:0007669"/>
    <property type="project" value="TreeGrafter"/>
</dbReference>
<dbReference type="EMBL" id="CAAE01014979">
    <property type="protein sequence ID" value="CAG06807.1"/>
    <property type="molecule type" value="Genomic_DNA"/>
</dbReference>
<comment type="subcellular location">
    <subcellularLocation>
        <location evidence="2">Nucleus</location>
    </subcellularLocation>
</comment>
<name>Q4RXS5_TETNG</name>
<dbReference type="GO" id="GO:0005634">
    <property type="term" value="C:nucleus"/>
    <property type="evidence" value="ECO:0007669"/>
    <property type="project" value="UniProtKB-SubCell"/>
</dbReference>
<reference evidence="4" key="1">
    <citation type="journal article" date="2004" name="Nature">
        <title>Genome duplication in the teleost fish Tetraodon nigroviridis reveals the early vertebrate proto-karyotype.</title>
        <authorList>
            <person name="Jaillon O."/>
            <person name="Aury J.-M."/>
            <person name="Brunet F."/>
            <person name="Petit J.-L."/>
            <person name="Stange-Thomann N."/>
            <person name="Mauceli E."/>
            <person name="Bouneau L."/>
            <person name="Fischer C."/>
            <person name="Ozouf-Costaz C."/>
            <person name="Bernot A."/>
            <person name="Nicaud S."/>
            <person name="Jaffe D."/>
            <person name="Fisher S."/>
            <person name="Lutfalla G."/>
            <person name="Dossat C."/>
            <person name="Segurens B."/>
            <person name="Dasilva C."/>
            <person name="Salanoubat M."/>
            <person name="Levy M."/>
            <person name="Boudet N."/>
            <person name="Castellano S."/>
            <person name="Anthouard V."/>
            <person name="Jubin C."/>
            <person name="Castelli V."/>
            <person name="Katinka M."/>
            <person name="Vacherie B."/>
            <person name="Biemont C."/>
            <person name="Skalli Z."/>
            <person name="Cattolico L."/>
            <person name="Poulain J."/>
            <person name="De Berardinis V."/>
            <person name="Cruaud C."/>
            <person name="Duprat S."/>
            <person name="Brottier P."/>
            <person name="Coutanceau J.-P."/>
            <person name="Gouzy J."/>
            <person name="Parra G."/>
            <person name="Lardier G."/>
            <person name="Chapple C."/>
            <person name="McKernan K.J."/>
            <person name="McEwan P."/>
            <person name="Bosak S."/>
            <person name="Kellis M."/>
            <person name="Volff J.-N."/>
            <person name="Guigo R."/>
            <person name="Zody M.C."/>
            <person name="Mesirov J."/>
            <person name="Lindblad-Toh K."/>
            <person name="Birren B."/>
            <person name="Nusbaum C."/>
            <person name="Kahn D."/>
            <person name="Robinson-Rechavi M."/>
            <person name="Laudet V."/>
            <person name="Schachter V."/>
            <person name="Quetier F."/>
            <person name="Saurin W."/>
            <person name="Scarpelli C."/>
            <person name="Wincker P."/>
            <person name="Lander E.S."/>
            <person name="Weissenbach J."/>
            <person name="Roest Crollius H."/>
        </authorList>
    </citation>
    <scope>NUCLEOTIDE SEQUENCE [LARGE SCALE GENOMIC DNA]</scope>
</reference>
<keyword evidence="2" id="KW-0539">Nucleus</keyword>
<dbReference type="InterPro" id="IPR051037">
    <property type="entry name" value="RNAPII_TF_IWS1"/>
</dbReference>
<dbReference type="AlphaFoldDB" id="Q4RXS5"/>
<feature type="domain" description="TFIIS N-terminal" evidence="3">
    <location>
        <begin position="63"/>
        <end position="141"/>
    </location>
</feature>
<gene>
    <name evidence="4" type="ORF">GSTENG00027303001</name>
</gene>
<dbReference type="Gene3D" id="1.20.930.10">
    <property type="entry name" value="Conserved domain common to transcription factors TFIIS, elongin A, CRSP70"/>
    <property type="match status" value="1"/>
</dbReference>
<proteinExistence type="inferred from homology"/>
<organism evidence="4">
    <name type="scientific">Tetraodon nigroviridis</name>
    <name type="common">Spotted green pufferfish</name>
    <name type="synonym">Chelonodon nigroviridis</name>
    <dbReference type="NCBI Taxonomy" id="99883"/>
    <lineage>
        <taxon>Eukaryota</taxon>
        <taxon>Metazoa</taxon>
        <taxon>Chordata</taxon>
        <taxon>Craniata</taxon>
        <taxon>Vertebrata</taxon>
        <taxon>Euteleostomi</taxon>
        <taxon>Actinopterygii</taxon>
        <taxon>Neopterygii</taxon>
        <taxon>Teleostei</taxon>
        <taxon>Neoteleostei</taxon>
        <taxon>Acanthomorphata</taxon>
        <taxon>Eupercaria</taxon>
        <taxon>Tetraodontiformes</taxon>
        <taxon>Tetradontoidea</taxon>
        <taxon>Tetraodontidae</taxon>
        <taxon>Tetraodon</taxon>
    </lineage>
</organism>
<dbReference type="InterPro" id="IPR017923">
    <property type="entry name" value="TFIIS_N"/>
</dbReference>
<dbReference type="PANTHER" id="PTHR46010:SF1">
    <property type="entry name" value="PROTEIN IWS1 HOMOLOG"/>
    <property type="match status" value="1"/>
</dbReference>
<evidence type="ECO:0000256" key="1">
    <source>
        <dbReference type="ARBA" id="ARBA00037992"/>
    </source>
</evidence>
<dbReference type="PANTHER" id="PTHR46010">
    <property type="entry name" value="PROTEIN IWS1 HOMOLOG"/>
    <property type="match status" value="1"/>
</dbReference>
<dbReference type="InterPro" id="IPR035441">
    <property type="entry name" value="TFIIS/LEDGF_dom_sf"/>
</dbReference>
<dbReference type="PROSITE" id="PS51319">
    <property type="entry name" value="TFIIS_N"/>
    <property type="match status" value="1"/>
</dbReference>
<sequence length="255" mass="29454">MENVLDDRELNSQRRPALRKCACFRSSWGTCYRCGTEKRDTETGSPAPRQDLVGTFMTCGLMNVIKEWISPLPDRSLPALQIRRELLKLLMGLPIQSTQLLKDSGVARAVVFLQRHPKETQGNIDLTYHLIRKDCTPQPKREERKRRSVQLCVLTVFPFLCPDKWKRELFGASTDCQKRWKEQCERSDPEPQRRLLRASPVFCNHTIVILTHRTLKPCGSEATRPPAHCVRAQVPMQSQMVYKVRPTWNVRAKSS</sequence>
<protein>
    <submittedName>
        <fullName evidence="4">(spotted green pufferfish) hypothetical protein</fullName>
    </submittedName>
</protein>
<evidence type="ECO:0000259" key="3">
    <source>
        <dbReference type="PROSITE" id="PS51319"/>
    </source>
</evidence>
<comment type="similarity">
    <text evidence="1">Belongs to the IWS1 family.</text>
</comment>
<evidence type="ECO:0000313" key="4">
    <source>
        <dbReference type="EMBL" id="CAG06807.1"/>
    </source>
</evidence>
<reference evidence="4" key="2">
    <citation type="submission" date="2004-02" db="EMBL/GenBank/DDBJ databases">
        <authorList>
            <consortium name="Genoscope"/>
            <consortium name="Whitehead Institute Centre for Genome Research"/>
        </authorList>
    </citation>
    <scope>NUCLEOTIDE SEQUENCE</scope>
</reference>
<feature type="non-terminal residue" evidence="4">
    <location>
        <position position="1"/>
    </location>
</feature>
<accession>Q4RXS5</accession>